<dbReference type="PANTHER" id="PTHR43040">
    <property type="entry name" value="RIBONUCLEASE D"/>
    <property type="match status" value="1"/>
</dbReference>
<sequence length="249" mass="28890">MTSVTTRSVNSVVDSVATHTSLLQKIPCLPNSPSSPYIDLEGVNLGRNGYLSIILLYVLLHNASYLIDVHLLPVFDIPNDLNALFSLYRVSVDGVKDLWLMELATRQGSRNLVAGLAICIRRDSKMSPEMKTEWQRTRDIGVRLFNPQYGGDYTIFNERSFRHEILQYCAQDVSLLPMLFRALWHSEVHHATRDRIKLSKSINYHGQLRSKIYGTWDEWRLEEIKEQWEDDIMFNAQHGEDFDMDCFDY</sequence>
<reference evidence="1" key="1">
    <citation type="journal article" date="2020" name="Stud. Mycol.">
        <title>101 Dothideomycetes genomes: a test case for predicting lifestyles and emergence of pathogens.</title>
        <authorList>
            <person name="Haridas S."/>
            <person name="Albert R."/>
            <person name="Binder M."/>
            <person name="Bloem J."/>
            <person name="Labutti K."/>
            <person name="Salamov A."/>
            <person name="Andreopoulos B."/>
            <person name="Baker S."/>
            <person name="Barry K."/>
            <person name="Bills G."/>
            <person name="Bluhm B."/>
            <person name="Cannon C."/>
            <person name="Castanera R."/>
            <person name="Culley D."/>
            <person name="Daum C."/>
            <person name="Ezra D."/>
            <person name="Gonzalez J."/>
            <person name="Henrissat B."/>
            <person name="Kuo A."/>
            <person name="Liang C."/>
            <person name="Lipzen A."/>
            <person name="Lutzoni F."/>
            <person name="Magnuson J."/>
            <person name="Mondo S."/>
            <person name="Nolan M."/>
            <person name="Ohm R."/>
            <person name="Pangilinan J."/>
            <person name="Park H.-J."/>
            <person name="Ramirez L."/>
            <person name="Alfaro M."/>
            <person name="Sun H."/>
            <person name="Tritt A."/>
            <person name="Yoshinaga Y."/>
            <person name="Zwiers L.-H."/>
            <person name="Turgeon B."/>
            <person name="Goodwin S."/>
            <person name="Spatafora J."/>
            <person name="Crous P."/>
            <person name="Grigoriev I."/>
        </authorList>
    </citation>
    <scope>NUCLEOTIDE SEQUENCE</scope>
    <source>
        <strain evidence="1">CBS 116435</strain>
    </source>
</reference>
<gene>
    <name evidence="1" type="ORF">K431DRAFT_329098</name>
</gene>
<dbReference type="InterPro" id="IPR012337">
    <property type="entry name" value="RNaseH-like_sf"/>
</dbReference>
<comment type="caution">
    <text evidence="1">The sequence shown here is derived from an EMBL/GenBank/DDBJ whole genome shotgun (WGS) entry which is preliminary data.</text>
</comment>
<keyword evidence="2" id="KW-1185">Reference proteome</keyword>
<name>A0A9P4QE32_9PEZI</name>
<evidence type="ECO:0000313" key="2">
    <source>
        <dbReference type="Proteomes" id="UP000799441"/>
    </source>
</evidence>
<dbReference type="AlphaFoldDB" id="A0A9P4QE32"/>
<dbReference type="Gene3D" id="3.30.420.10">
    <property type="entry name" value="Ribonuclease H-like superfamily/Ribonuclease H"/>
    <property type="match status" value="1"/>
</dbReference>
<dbReference type="InterPro" id="IPR036397">
    <property type="entry name" value="RNaseH_sf"/>
</dbReference>
<proteinExistence type="predicted"/>
<evidence type="ECO:0008006" key="3">
    <source>
        <dbReference type="Google" id="ProtNLM"/>
    </source>
</evidence>
<dbReference type="PANTHER" id="PTHR43040:SF1">
    <property type="entry name" value="RIBONUCLEASE D"/>
    <property type="match status" value="1"/>
</dbReference>
<protein>
    <recommendedName>
        <fullName evidence="3">3'-5' exonuclease domain-containing protein</fullName>
    </recommendedName>
</protein>
<dbReference type="OrthoDB" id="26838at2759"/>
<dbReference type="GO" id="GO:0003676">
    <property type="term" value="F:nucleic acid binding"/>
    <property type="evidence" value="ECO:0007669"/>
    <property type="project" value="InterPro"/>
</dbReference>
<dbReference type="SUPFAM" id="SSF53098">
    <property type="entry name" value="Ribonuclease H-like"/>
    <property type="match status" value="1"/>
</dbReference>
<accession>A0A9P4QE32</accession>
<dbReference type="EMBL" id="MU003767">
    <property type="protein sequence ID" value="KAF2725552.1"/>
    <property type="molecule type" value="Genomic_DNA"/>
</dbReference>
<dbReference type="Proteomes" id="UP000799441">
    <property type="component" value="Unassembled WGS sequence"/>
</dbReference>
<evidence type="ECO:0000313" key="1">
    <source>
        <dbReference type="EMBL" id="KAF2725552.1"/>
    </source>
</evidence>
<organism evidence="1 2">
    <name type="scientific">Polychaeton citri CBS 116435</name>
    <dbReference type="NCBI Taxonomy" id="1314669"/>
    <lineage>
        <taxon>Eukaryota</taxon>
        <taxon>Fungi</taxon>
        <taxon>Dikarya</taxon>
        <taxon>Ascomycota</taxon>
        <taxon>Pezizomycotina</taxon>
        <taxon>Dothideomycetes</taxon>
        <taxon>Dothideomycetidae</taxon>
        <taxon>Capnodiales</taxon>
        <taxon>Capnodiaceae</taxon>
        <taxon>Polychaeton</taxon>
    </lineage>
</organism>